<evidence type="ECO:0000313" key="1">
    <source>
        <dbReference type="EMBL" id="NOV37546.1"/>
    </source>
</evidence>
<name>A0A6M2CVI1_RHIMP</name>
<dbReference type="VEuPathDB" id="VectorBase:LOC119178784"/>
<protein>
    <submittedName>
        <fullName evidence="1">Protein ovary overexpressed</fullName>
    </submittedName>
</protein>
<dbReference type="PANTHER" id="PTHR31025:SF25">
    <property type="entry name" value="ZINC FINGER (C2H2)-60"/>
    <property type="match status" value="1"/>
</dbReference>
<sequence length="474" mass="53916">MASKCLVEFRDKKVVVNFDGSLTRQQLFDNLRASGVIVNVDTARLRLRVYDEDFSTFVDVTDDFVIKDKFKVQLDEVSEYWVADVLDMVEVARLPPQIGPVSVMYTLPPVPLDIQMAVETHQRGMHLEKRRRVIEWLFRDLCSYGMHPGKLYEEAAKALVRKFPNLADCTGTGYDSWREALRFKGKYERRKMRIHRGEIVPTKKHRSDGTMTIHEPVLKRVTRPTTVTEVWGGEDESGVESHIASMKTELAKTKPDLSYVTDRMLRTFVARRNWIENGCPSIQAITDEYPALKLSSMLHNEFKLQTGVDLRATLQPLLRAIEKKVLDIAQKKRHLEAFLADLDKRLKDATEDDKVDLMQNAVICLLPCLVKERKEAFVNSVENIVYAVPSIVCLGNVLDCTYFKVCVENYEVVETTLTNALATLLALYWAFDIVFAKGAQKTFEVLGKLLGIPGSGRISPLARVAHTMLQACLE</sequence>
<dbReference type="OMA" id="CEGWKNS"/>
<dbReference type="AlphaFoldDB" id="A0A6M2CVI1"/>
<dbReference type="EMBL" id="GHWJ01004809">
    <property type="protein sequence ID" value="NOV37546.1"/>
    <property type="molecule type" value="Transcribed_RNA"/>
</dbReference>
<accession>A0A6M2CVI1</accession>
<organism evidence="1">
    <name type="scientific">Rhipicephalus microplus</name>
    <name type="common">Cattle tick</name>
    <name type="synonym">Boophilus microplus</name>
    <dbReference type="NCBI Taxonomy" id="6941"/>
    <lineage>
        <taxon>Eukaryota</taxon>
        <taxon>Metazoa</taxon>
        <taxon>Ecdysozoa</taxon>
        <taxon>Arthropoda</taxon>
        <taxon>Chelicerata</taxon>
        <taxon>Arachnida</taxon>
        <taxon>Acari</taxon>
        <taxon>Parasitiformes</taxon>
        <taxon>Ixodida</taxon>
        <taxon>Ixodoidea</taxon>
        <taxon>Ixodidae</taxon>
        <taxon>Rhipicephalinae</taxon>
        <taxon>Rhipicephalus</taxon>
        <taxon>Boophilus</taxon>
    </lineage>
</organism>
<dbReference type="KEGG" id="rmp:119178784"/>
<dbReference type="PANTHER" id="PTHR31025">
    <property type="entry name" value="SI:CH211-196P9.1-RELATED"/>
    <property type="match status" value="1"/>
</dbReference>
<reference evidence="1" key="1">
    <citation type="submission" date="2019-09" db="EMBL/GenBank/DDBJ databases">
        <title>Organ-specific transcriptomic study of the physiology of the cattle tick, Rhipicephalus microplus.</title>
        <authorList>
            <person name="Tirloni L."/>
            <person name="Braz G."/>
            <person name="Gandara A.C.P."/>
            <person name="Sabadin G.A."/>
            <person name="da Silva R.M."/>
            <person name="Guizzo M.G."/>
            <person name="Machado J.A."/>
            <person name="Costa E.P."/>
            <person name="Gomes H.F."/>
            <person name="Moraes J."/>
            <person name="Mota M.B.S."/>
            <person name="Mesquita R.D."/>
            <person name="Alvarenga P.H."/>
            <person name="Alves F."/>
            <person name="Seixas A."/>
            <person name="da Fonseca R.N."/>
            <person name="Fogaca A."/>
            <person name="Logullo C."/>
            <person name="Tanaka A."/>
            <person name="Daffre S."/>
            <person name="Termignoni C."/>
            <person name="Vaz I.S.Jr."/>
            <person name="Oliveira P.L."/>
            <person name="Ribeiro J.M."/>
        </authorList>
    </citation>
    <scope>NUCLEOTIDE SEQUENCE</scope>
    <source>
        <strain evidence="1">Porto Alegre</strain>
    </source>
</reference>
<proteinExistence type="predicted"/>
<dbReference type="OrthoDB" id="6513947at2759"/>
<dbReference type="RefSeq" id="XP_037285926.1">
    <property type="nucleotide sequence ID" value="XM_037430029.1"/>
</dbReference>